<dbReference type="Proteomes" id="UP001172083">
    <property type="component" value="Unassembled WGS sequence"/>
</dbReference>
<comment type="caution">
    <text evidence="6">The sequence shown here is derived from an EMBL/GenBank/DDBJ whole genome shotgun (WGS) entry which is preliminary data.</text>
</comment>
<dbReference type="Gene3D" id="3.40.190.10">
    <property type="entry name" value="Periplasmic binding protein-like II"/>
    <property type="match status" value="2"/>
</dbReference>
<organism evidence="6 7">
    <name type="scientific">Agaribacillus aureus</name>
    <dbReference type="NCBI Taxonomy" id="3051825"/>
    <lineage>
        <taxon>Bacteria</taxon>
        <taxon>Pseudomonadati</taxon>
        <taxon>Bacteroidota</taxon>
        <taxon>Cytophagia</taxon>
        <taxon>Cytophagales</taxon>
        <taxon>Splendidivirgaceae</taxon>
        <taxon>Agaribacillus</taxon>
    </lineage>
</organism>
<sequence length="259" mass="29314">MKRRYLAYLALVFCWVLQGCQFSKSDVSTLDKVLKRGILRVGTTGDYPPFTYLNDQLAYEGIDIELAHNLAATLDAEIQFVPTTWATLLEDLQDDKFDIAMGGISKKLVRQQVGLFSVGYHLGGKTPIAKCEDTIRYNSLEKIDQVGVRIIVNFGGTNQDFIKKNIKKATVQIHDDNTTIFQQLANGKADVMITDVAEVLFQSKKNPKLCAAMPGELLDKFQMGYLMPRDLIWKAYVDEWIAHQMLENKIEKIFSAHLD</sequence>
<reference evidence="6" key="1">
    <citation type="submission" date="2023-06" db="EMBL/GenBank/DDBJ databases">
        <title>Genomic of Agaribacillus aureum.</title>
        <authorList>
            <person name="Wang G."/>
        </authorList>
    </citation>
    <scope>NUCLEOTIDE SEQUENCE</scope>
    <source>
        <strain evidence="6">BMA12</strain>
    </source>
</reference>
<dbReference type="SMART" id="SM00062">
    <property type="entry name" value="PBPb"/>
    <property type="match status" value="1"/>
</dbReference>
<dbReference type="RefSeq" id="WP_346760856.1">
    <property type="nucleotide sequence ID" value="NZ_JAUJEB010000006.1"/>
</dbReference>
<evidence type="ECO:0000256" key="3">
    <source>
        <dbReference type="ARBA" id="ARBA00022729"/>
    </source>
</evidence>
<protein>
    <submittedName>
        <fullName evidence="6">Transporter substrate-binding domain-containing protein</fullName>
    </submittedName>
</protein>
<dbReference type="PANTHER" id="PTHR35936">
    <property type="entry name" value="MEMBRANE-BOUND LYTIC MUREIN TRANSGLYCOSYLASE F"/>
    <property type="match status" value="1"/>
</dbReference>
<dbReference type="PROSITE" id="PS51257">
    <property type="entry name" value="PROKAR_LIPOPROTEIN"/>
    <property type="match status" value="1"/>
</dbReference>
<evidence type="ECO:0000256" key="2">
    <source>
        <dbReference type="ARBA" id="ARBA00010333"/>
    </source>
</evidence>
<dbReference type="PANTHER" id="PTHR35936:SF19">
    <property type="entry name" value="AMINO-ACID-BINDING PROTEIN YXEM-RELATED"/>
    <property type="match status" value="1"/>
</dbReference>
<name>A0ABT8LCP7_9BACT</name>
<dbReference type="EMBL" id="JAUJEB010000006">
    <property type="protein sequence ID" value="MDN5215527.1"/>
    <property type="molecule type" value="Genomic_DNA"/>
</dbReference>
<dbReference type="InterPro" id="IPR018313">
    <property type="entry name" value="SBP_3_CS"/>
</dbReference>
<comment type="similarity">
    <text evidence="2 4">Belongs to the bacterial solute-binding protein 3 family.</text>
</comment>
<evidence type="ECO:0000313" key="7">
    <source>
        <dbReference type="Proteomes" id="UP001172083"/>
    </source>
</evidence>
<keyword evidence="3" id="KW-0732">Signal</keyword>
<dbReference type="Pfam" id="PF00497">
    <property type="entry name" value="SBP_bac_3"/>
    <property type="match status" value="1"/>
</dbReference>
<dbReference type="PROSITE" id="PS01039">
    <property type="entry name" value="SBP_BACTERIAL_3"/>
    <property type="match status" value="1"/>
</dbReference>
<dbReference type="InterPro" id="IPR001638">
    <property type="entry name" value="Solute-binding_3/MltF_N"/>
</dbReference>
<evidence type="ECO:0000256" key="4">
    <source>
        <dbReference type="RuleBase" id="RU003744"/>
    </source>
</evidence>
<proteinExistence type="inferred from homology"/>
<evidence type="ECO:0000313" key="6">
    <source>
        <dbReference type="EMBL" id="MDN5215527.1"/>
    </source>
</evidence>
<comment type="subcellular location">
    <subcellularLocation>
        <location evidence="1">Cell envelope</location>
    </subcellularLocation>
</comment>
<keyword evidence="7" id="KW-1185">Reference proteome</keyword>
<dbReference type="SUPFAM" id="SSF53850">
    <property type="entry name" value="Periplasmic binding protein-like II"/>
    <property type="match status" value="1"/>
</dbReference>
<gene>
    <name evidence="6" type="ORF">QQ020_25845</name>
</gene>
<evidence type="ECO:0000256" key="1">
    <source>
        <dbReference type="ARBA" id="ARBA00004196"/>
    </source>
</evidence>
<accession>A0ABT8LCP7</accession>
<feature type="domain" description="Solute-binding protein family 3/N-terminal" evidence="5">
    <location>
        <begin position="38"/>
        <end position="257"/>
    </location>
</feature>
<evidence type="ECO:0000259" key="5">
    <source>
        <dbReference type="SMART" id="SM00062"/>
    </source>
</evidence>